<comment type="subcellular location">
    <subcellularLocation>
        <location evidence="1">Cell membrane</location>
        <topology evidence="1">Multi-pass membrane protein</topology>
    </subcellularLocation>
</comment>
<dbReference type="Proteomes" id="UP000321827">
    <property type="component" value="Unassembled WGS sequence"/>
</dbReference>
<sequence>MHLLSQTALRHPWRVILLFLVLSAAFGAGLRGLELDNSPESLVPPDLPAKLLLDQARETFGGGDMELAALEGEVWTPEALEQLRAATDAVAGIEGVQRVTSLANAKRMEEDDGFLLVEDLLPETLSEADVAGIRAYVEGHPLYAGRLVSGDGRYAAVIVEVDPAADMKRLNHEIGAALAANWNGPVHLAGTPALSGYILDTMARDIPRQLLLAILIIALVFFVNFRSQRGVLLPLLTVLVALVWALGLGGWLGFKLGMISSILPVVVLAVGSSFTLHVLNRFYHELAAGASRREAVLLATRETGLGVLVSALAAGAGLAALFSSSIPQIKSFGLLAAFGVLAAFLASSLLVPSILVLLKNPRRIMDPERPDAISRAMRGLGGWLLGARKGVLVAAVVFLGVMLYFIPRIQAETSFLSYFPKTAAPREATELVDRVFGGSDNVILIVDGDLKDPELLGAIYRFEQKVAAYPEVGSAASIADVIRELHKALTGAYGLPDSREGVAQEILLYQMSGDPEDLAQFMDEAATTAQVTVQVRSLPSGAMQDLVDRIQADAEAIIGPHANAVDTTGSSVLMLETMRLILHDQYVSLALAFFLVALFNAVLLRSWIVGLVSIVPLVLTVSGQFGLMGLFGIPLDTATALIGAIAIGVGDYSVHIIVRYLEELRKGRSPDDAARESVYVSGRAVFFTALAIGGGFMALLFSGFAPIQTFAKLMGFTVGATALFALTALPAALLVFVRKDRKHEVVQDA</sequence>
<dbReference type="RefSeq" id="WP_147145711.1">
    <property type="nucleotide sequence ID" value="NZ_BJXN01000003.1"/>
</dbReference>
<feature type="transmembrane region" description="Helical" evidence="6">
    <location>
        <begin position="379"/>
        <end position="406"/>
    </location>
</feature>
<evidence type="ECO:0000256" key="1">
    <source>
        <dbReference type="ARBA" id="ARBA00004651"/>
    </source>
</evidence>
<feature type="transmembrane region" description="Helical" evidence="6">
    <location>
        <begin position="684"/>
        <end position="707"/>
    </location>
</feature>
<dbReference type="EMBL" id="BJXN01000003">
    <property type="protein sequence ID" value="GEM89178.1"/>
    <property type="molecule type" value="Genomic_DNA"/>
</dbReference>
<evidence type="ECO:0000313" key="8">
    <source>
        <dbReference type="EMBL" id="GEM89178.1"/>
    </source>
</evidence>
<evidence type="ECO:0000256" key="2">
    <source>
        <dbReference type="ARBA" id="ARBA00022475"/>
    </source>
</evidence>
<dbReference type="InterPro" id="IPR050545">
    <property type="entry name" value="Mycobact_MmpL"/>
</dbReference>
<dbReference type="PANTHER" id="PTHR33406">
    <property type="entry name" value="MEMBRANE PROTEIN MJ1562-RELATED"/>
    <property type="match status" value="1"/>
</dbReference>
<evidence type="ECO:0000256" key="5">
    <source>
        <dbReference type="ARBA" id="ARBA00023136"/>
    </source>
</evidence>
<feature type="domain" description="SSD" evidence="7">
    <location>
        <begin position="235"/>
        <end position="357"/>
    </location>
</feature>
<keyword evidence="4 6" id="KW-1133">Transmembrane helix</keyword>
<organism evidence="8 9">
    <name type="scientific">Oceanithermus desulfurans NBRC 100063</name>
    <dbReference type="NCBI Taxonomy" id="1227550"/>
    <lineage>
        <taxon>Bacteria</taxon>
        <taxon>Thermotogati</taxon>
        <taxon>Deinococcota</taxon>
        <taxon>Deinococci</taxon>
        <taxon>Thermales</taxon>
        <taxon>Thermaceae</taxon>
        <taxon>Oceanithermus</taxon>
    </lineage>
</organism>
<evidence type="ECO:0000256" key="6">
    <source>
        <dbReference type="SAM" id="Phobius"/>
    </source>
</evidence>
<feature type="transmembrane region" description="Helical" evidence="6">
    <location>
        <begin position="713"/>
        <end position="737"/>
    </location>
</feature>
<dbReference type="SUPFAM" id="SSF82866">
    <property type="entry name" value="Multidrug efflux transporter AcrB transmembrane domain"/>
    <property type="match status" value="2"/>
</dbReference>
<feature type="transmembrane region" description="Helical" evidence="6">
    <location>
        <begin position="258"/>
        <end position="283"/>
    </location>
</feature>
<dbReference type="GO" id="GO:0005886">
    <property type="term" value="C:plasma membrane"/>
    <property type="evidence" value="ECO:0007669"/>
    <property type="project" value="UniProtKB-SubCell"/>
</dbReference>
<name>A0A511RHQ7_9DEIN</name>
<accession>A0A511RHQ7</accession>
<feature type="transmembrane region" description="Helical" evidence="6">
    <location>
        <begin position="586"/>
        <end position="604"/>
    </location>
</feature>
<dbReference type="InterPro" id="IPR004869">
    <property type="entry name" value="MMPL_dom"/>
</dbReference>
<keyword evidence="3 6" id="KW-0812">Transmembrane</keyword>
<dbReference type="PANTHER" id="PTHR33406:SF12">
    <property type="entry name" value="BLR2997 PROTEIN"/>
    <property type="match status" value="1"/>
</dbReference>
<gene>
    <name evidence="8" type="ORF">ODE01S_06120</name>
</gene>
<evidence type="ECO:0000259" key="7">
    <source>
        <dbReference type="PROSITE" id="PS50156"/>
    </source>
</evidence>
<feature type="transmembrane region" description="Helical" evidence="6">
    <location>
        <begin position="206"/>
        <end position="225"/>
    </location>
</feature>
<feature type="transmembrane region" description="Helical" evidence="6">
    <location>
        <begin position="304"/>
        <end position="326"/>
    </location>
</feature>
<dbReference type="Gene3D" id="1.20.1640.10">
    <property type="entry name" value="Multidrug efflux transporter AcrB transmembrane domain"/>
    <property type="match status" value="2"/>
</dbReference>
<feature type="domain" description="SSD" evidence="7">
    <location>
        <begin position="577"/>
        <end position="735"/>
    </location>
</feature>
<evidence type="ECO:0000313" key="9">
    <source>
        <dbReference type="Proteomes" id="UP000321827"/>
    </source>
</evidence>
<feature type="transmembrane region" description="Helical" evidence="6">
    <location>
        <begin position="332"/>
        <end position="358"/>
    </location>
</feature>
<reference evidence="8 9" key="1">
    <citation type="submission" date="2019-07" db="EMBL/GenBank/DDBJ databases">
        <title>Whole genome shotgun sequence of Oceanithermus desulfurans NBRC 100063.</title>
        <authorList>
            <person name="Hosoyama A."/>
            <person name="Uohara A."/>
            <person name="Ohji S."/>
            <person name="Ichikawa N."/>
        </authorList>
    </citation>
    <scope>NUCLEOTIDE SEQUENCE [LARGE SCALE GENOMIC DNA]</scope>
    <source>
        <strain evidence="8 9">NBRC 100063</strain>
    </source>
</reference>
<feature type="transmembrane region" description="Helical" evidence="6">
    <location>
        <begin position="639"/>
        <end position="658"/>
    </location>
</feature>
<dbReference type="AlphaFoldDB" id="A0A511RHQ7"/>
<dbReference type="Pfam" id="PF03176">
    <property type="entry name" value="MMPL"/>
    <property type="match status" value="2"/>
</dbReference>
<protein>
    <submittedName>
        <fullName evidence="8">MFS transporter</fullName>
    </submittedName>
</protein>
<comment type="caution">
    <text evidence="8">The sequence shown here is derived from an EMBL/GenBank/DDBJ whole genome shotgun (WGS) entry which is preliminary data.</text>
</comment>
<feature type="transmembrane region" description="Helical" evidence="6">
    <location>
        <begin position="232"/>
        <end position="252"/>
    </location>
</feature>
<keyword evidence="5 6" id="KW-0472">Membrane</keyword>
<dbReference type="PROSITE" id="PS50156">
    <property type="entry name" value="SSD"/>
    <property type="match status" value="2"/>
</dbReference>
<dbReference type="InterPro" id="IPR000731">
    <property type="entry name" value="SSD"/>
</dbReference>
<evidence type="ECO:0000256" key="4">
    <source>
        <dbReference type="ARBA" id="ARBA00022989"/>
    </source>
</evidence>
<proteinExistence type="predicted"/>
<dbReference type="OrthoDB" id="9809027at2"/>
<evidence type="ECO:0000256" key="3">
    <source>
        <dbReference type="ARBA" id="ARBA00022692"/>
    </source>
</evidence>
<keyword evidence="2" id="KW-1003">Cell membrane</keyword>
<feature type="transmembrane region" description="Helical" evidence="6">
    <location>
        <begin position="611"/>
        <end position="633"/>
    </location>
</feature>